<dbReference type="InterPro" id="IPR013022">
    <property type="entry name" value="Xyl_isomerase-like_TIM-brl"/>
</dbReference>
<dbReference type="SMART" id="SM00518">
    <property type="entry name" value="AP2Ec"/>
    <property type="match status" value="1"/>
</dbReference>
<dbReference type="PROSITE" id="PS51432">
    <property type="entry name" value="AP_NUCLEASE_F2_4"/>
    <property type="match status" value="1"/>
</dbReference>
<keyword evidence="6 9" id="KW-0378">Hydrolase</keyword>
<evidence type="ECO:0000256" key="3">
    <source>
        <dbReference type="ARBA" id="ARBA00022723"/>
    </source>
</evidence>
<feature type="binding site" evidence="9">
    <location>
        <position position="227"/>
    </location>
    <ligand>
        <name>Zn(2+)</name>
        <dbReference type="ChEBI" id="CHEBI:29105"/>
        <label>3</label>
    </ligand>
</feature>
<feature type="domain" description="Xylose isomerase-like TIM barrel" evidence="10">
    <location>
        <begin position="18"/>
        <end position="264"/>
    </location>
</feature>
<sequence length="285" mass="31281">MFGSHLSIAGGMHKALLAAETLGMSTVQVFTKNQAQWATPPLADDVVANWASHRDRLKFAQTVSHDSYLINLASQDDALWNKSIDTFQEELRRCLVLGIPYLVTHPGAHLGAGEDVGLIRVAKALDIVHSRIKPGGVTTCLEITAGQGSSLGYKLEHLATIIEKVKTPDRLAVCLDTAHLFAAGYDFRGRKYAAFMKELDKTIGIDRVKVWHLNDSKKDLGSRVDRHEHIGIGKIGLDGFKPIVRDKAFANVPKILETAKEKHESGRDWDAVNLEVLQGLMKSSG</sequence>
<keyword evidence="8 9" id="KW-0234">DNA repair</keyword>
<dbReference type="SUPFAM" id="SSF51658">
    <property type="entry name" value="Xylose isomerase-like"/>
    <property type="match status" value="1"/>
</dbReference>
<dbReference type="RefSeq" id="WP_206291438.1">
    <property type="nucleotide sequence ID" value="NZ_CP063458.1"/>
</dbReference>
<comment type="cofactor">
    <cofactor evidence="9">
        <name>Zn(2+)</name>
        <dbReference type="ChEBI" id="CHEBI:29105"/>
    </cofactor>
    <text evidence="9">Binds 3 Zn(2+) ions.</text>
</comment>
<dbReference type="PROSITE" id="PS00729">
    <property type="entry name" value="AP_NUCLEASE_F2_1"/>
    <property type="match status" value="1"/>
</dbReference>
<feature type="binding site" evidence="9">
    <location>
        <position position="105"/>
    </location>
    <ligand>
        <name>Zn(2+)</name>
        <dbReference type="ChEBI" id="CHEBI:29105"/>
        <label>1</label>
    </ligand>
</feature>
<dbReference type="Gene3D" id="3.20.20.150">
    <property type="entry name" value="Divalent-metal-dependent TIM barrel enzymes"/>
    <property type="match status" value="1"/>
</dbReference>
<comment type="catalytic activity">
    <reaction evidence="9">
        <text>Endonucleolytic cleavage to 5'-phosphooligonucleotide end-products.</text>
        <dbReference type="EC" id="3.1.21.2"/>
    </reaction>
</comment>
<dbReference type="InterPro" id="IPR036237">
    <property type="entry name" value="Xyl_isomerase-like_sf"/>
</dbReference>
<dbReference type="PROSITE" id="PS00731">
    <property type="entry name" value="AP_NUCLEASE_F2_3"/>
    <property type="match status" value="1"/>
</dbReference>
<proteinExistence type="inferred from homology"/>
<evidence type="ECO:0000256" key="7">
    <source>
        <dbReference type="ARBA" id="ARBA00022833"/>
    </source>
</evidence>
<feature type="binding site" evidence="9">
    <location>
        <position position="176"/>
    </location>
    <ligand>
        <name>Zn(2+)</name>
        <dbReference type="ChEBI" id="CHEBI:29105"/>
        <label>2</label>
    </ligand>
</feature>
<dbReference type="PANTHER" id="PTHR21445">
    <property type="entry name" value="ENDONUCLEASE IV ENDODEOXYRIBONUCLEASE IV"/>
    <property type="match status" value="1"/>
</dbReference>
<protein>
    <recommendedName>
        <fullName evidence="9">Probable endonuclease 4</fullName>
        <ecNumber evidence="9">3.1.21.2</ecNumber>
    </recommendedName>
    <alternativeName>
        <fullName evidence="9">Endodeoxyribonuclease IV</fullName>
    </alternativeName>
    <alternativeName>
        <fullName evidence="9">Endonuclease IV</fullName>
    </alternativeName>
</protein>
<dbReference type="GO" id="GO:0006284">
    <property type="term" value="P:base-excision repair"/>
    <property type="evidence" value="ECO:0007669"/>
    <property type="project" value="TreeGrafter"/>
</dbReference>
<evidence type="ECO:0000256" key="5">
    <source>
        <dbReference type="ARBA" id="ARBA00022763"/>
    </source>
</evidence>
<dbReference type="InterPro" id="IPR018246">
    <property type="entry name" value="AP_endonuc_F2_Zn_BS"/>
</dbReference>
<dbReference type="KEGG" id="hbs:IPV69_19700"/>
<dbReference type="InterPro" id="IPR001719">
    <property type="entry name" value="AP_endonuc_2"/>
</dbReference>
<dbReference type="EC" id="3.1.21.2" evidence="9"/>
<organism evidence="11 12">
    <name type="scientific">Humisphaera borealis</name>
    <dbReference type="NCBI Taxonomy" id="2807512"/>
    <lineage>
        <taxon>Bacteria</taxon>
        <taxon>Pseudomonadati</taxon>
        <taxon>Planctomycetota</taxon>
        <taxon>Phycisphaerae</taxon>
        <taxon>Tepidisphaerales</taxon>
        <taxon>Tepidisphaeraceae</taxon>
        <taxon>Humisphaera</taxon>
    </lineage>
</organism>
<dbReference type="EMBL" id="CP063458">
    <property type="protein sequence ID" value="QOV88452.1"/>
    <property type="molecule type" value="Genomic_DNA"/>
</dbReference>
<evidence type="ECO:0000256" key="9">
    <source>
        <dbReference type="HAMAP-Rule" id="MF_00152"/>
    </source>
</evidence>
<reference evidence="11 12" key="1">
    <citation type="submission" date="2020-10" db="EMBL/GenBank/DDBJ databases">
        <title>Wide distribution of Phycisphaera-like planctomycetes from WD2101 soil group in peatlands and genome analysis of the first cultivated representative.</title>
        <authorList>
            <person name="Dedysh S.N."/>
            <person name="Beletsky A.V."/>
            <person name="Ivanova A."/>
            <person name="Kulichevskaya I.S."/>
            <person name="Suzina N.E."/>
            <person name="Philippov D.A."/>
            <person name="Rakitin A.L."/>
            <person name="Mardanov A.V."/>
            <person name="Ravin N.V."/>
        </authorList>
    </citation>
    <scope>NUCLEOTIDE SEQUENCE [LARGE SCALE GENOMIC DNA]</scope>
    <source>
        <strain evidence="11 12">M1803</strain>
    </source>
</reference>
<keyword evidence="3 9" id="KW-0479">Metal-binding</keyword>
<evidence type="ECO:0000259" key="10">
    <source>
        <dbReference type="Pfam" id="PF01261"/>
    </source>
</evidence>
<evidence type="ECO:0000256" key="6">
    <source>
        <dbReference type="ARBA" id="ARBA00022801"/>
    </source>
</evidence>
<dbReference type="Proteomes" id="UP000593765">
    <property type="component" value="Chromosome"/>
</dbReference>
<comment type="similarity">
    <text evidence="1 9">Belongs to the AP endonuclease 2 family.</text>
</comment>
<gene>
    <name evidence="9" type="primary">nfo</name>
    <name evidence="11" type="ORF">IPV69_19700</name>
</gene>
<dbReference type="GO" id="GO:0008833">
    <property type="term" value="F:deoxyribonuclease IV (phage-T4-induced) activity"/>
    <property type="evidence" value="ECO:0007669"/>
    <property type="project" value="UniProtKB-UniRule"/>
</dbReference>
<evidence type="ECO:0000256" key="1">
    <source>
        <dbReference type="ARBA" id="ARBA00005340"/>
    </source>
</evidence>
<comment type="function">
    <text evidence="9">Endonuclease IV plays a role in DNA repair. It cleaves phosphodiester bonds at apurinic or apyrimidinic (AP) sites, generating a 3'-hydroxyl group and a 5'-terminal sugar phosphate.</text>
</comment>
<dbReference type="NCBIfam" id="TIGR00587">
    <property type="entry name" value="nfo"/>
    <property type="match status" value="1"/>
</dbReference>
<dbReference type="FunFam" id="3.20.20.150:FF:000001">
    <property type="entry name" value="Probable endonuclease 4"/>
    <property type="match status" value="1"/>
</dbReference>
<keyword evidence="12" id="KW-1185">Reference proteome</keyword>
<accession>A0A7M2WTF9</accession>
<keyword evidence="5 9" id="KW-0227">DNA damage</keyword>
<dbReference type="Pfam" id="PF01261">
    <property type="entry name" value="AP_endonuc_2"/>
    <property type="match status" value="1"/>
</dbReference>
<feature type="binding site" evidence="9">
    <location>
        <position position="225"/>
    </location>
    <ligand>
        <name>Zn(2+)</name>
        <dbReference type="ChEBI" id="CHEBI:29105"/>
        <label>3</label>
    </ligand>
</feature>
<dbReference type="HAMAP" id="MF_00152">
    <property type="entry name" value="Nfo"/>
    <property type="match status" value="1"/>
</dbReference>
<keyword evidence="2 9" id="KW-0540">Nuclease</keyword>
<feature type="binding site" evidence="9">
    <location>
        <position position="212"/>
    </location>
    <ligand>
        <name>Zn(2+)</name>
        <dbReference type="ChEBI" id="CHEBI:29105"/>
        <label>2</label>
    </ligand>
</feature>
<dbReference type="AlphaFoldDB" id="A0A7M2WTF9"/>
<evidence type="ECO:0000313" key="11">
    <source>
        <dbReference type="EMBL" id="QOV88452.1"/>
    </source>
</evidence>
<dbReference type="GO" id="GO:0003906">
    <property type="term" value="F:DNA-(apurinic or apyrimidinic site) endonuclease activity"/>
    <property type="evidence" value="ECO:0007669"/>
    <property type="project" value="TreeGrafter"/>
</dbReference>
<evidence type="ECO:0000313" key="12">
    <source>
        <dbReference type="Proteomes" id="UP000593765"/>
    </source>
</evidence>
<dbReference type="GO" id="GO:0003677">
    <property type="term" value="F:DNA binding"/>
    <property type="evidence" value="ECO:0007669"/>
    <property type="project" value="InterPro"/>
</dbReference>
<evidence type="ECO:0000256" key="8">
    <source>
        <dbReference type="ARBA" id="ARBA00023204"/>
    </source>
</evidence>
<feature type="binding site" evidence="9">
    <location>
        <position position="142"/>
    </location>
    <ligand>
        <name>Zn(2+)</name>
        <dbReference type="ChEBI" id="CHEBI:29105"/>
        <label>1</label>
    </ligand>
</feature>
<name>A0A7M2WTF9_9BACT</name>
<feature type="binding site" evidence="9">
    <location>
        <position position="179"/>
    </location>
    <ligand>
        <name>Zn(2+)</name>
        <dbReference type="ChEBI" id="CHEBI:29105"/>
        <label>3</label>
    </ligand>
</feature>
<keyword evidence="7 9" id="KW-0862">Zinc</keyword>
<dbReference type="PANTHER" id="PTHR21445:SF0">
    <property type="entry name" value="APURINIC-APYRIMIDINIC ENDONUCLEASE"/>
    <property type="match status" value="1"/>
</dbReference>
<feature type="binding site" evidence="9">
    <location>
        <position position="142"/>
    </location>
    <ligand>
        <name>Zn(2+)</name>
        <dbReference type="ChEBI" id="CHEBI:29105"/>
        <label>2</label>
    </ligand>
</feature>
<evidence type="ECO:0000256" key="4">
    <source>
        <dbReference type="ARBA" id="ARBA00022759"/>
    </source>
</evidence>
<evidence type="ECO:0000256" key="2">
    <source>
        <dbReference type="ARBA" id="ARBA00022722"/>
    </source>
</evidence>
<feature type="binding site" evidence="9">
    <location>
        <position position="65"/>
    </location>
    <ligand>
        <name>Zn(2+)</name>
        <dbReference type="ChEBI" id="CHEBI:29105"/>
        <label>1</label>
    </ligand>
</feature>
<keyword evidence="4 9" id="KW-0255">Endonuclease</keyword>
<dbReference type="GO" id="GO:0008081">
    <property type="term" value="F:phosphoric diester hydrolase activity"/>
    <property type="evidence" value="ECO:0007669"/>
    <property type="project" value="TreeGrafter"/>
</dbReference>
<dbReference type="CDD" id="cd00019">
    <property type="entry name" value="AP2Ec"/>
    <property type="match status" value="1"/>
</dbReference>
<feature type="binding site" evidence="9">
    <location>
        <position position="257"/>
    </location>
    <ligand>
        <name>Zn(2+)</name>
        <dbReference type="ChEBI" id="CHEBI:29105"/>
        <label>2</label>
    </ligand>
</feature>
<dbReference type="GO" id="GO:0008270">
    <property type="term" value="F:zinc ion binding"/>
    <property type="evidence" value="ECO:0007669"/>
    <property type="project" value="UniProtKB-UniRule"/>
</dbReference>